<sequence>MTTYRRNALLLALSAATVAAALPAATASAAGTASAPGSGLAWRNCAVAGGPAGQECADLSVPLDYREPAGRQVTIAVSRIKSTRPEARRGTLMVIPGGPGSSGVQRLTQKGARLAQETGGAYDLVAFDPRGVGGSTRANCGLDAADRYMVTLRSWPGADGSIEDNVARSKRIAEACRRNGGPVLDSLTTHNQARDLDRLREALGEERISAWGTSYGTYVAAVYAQKFPQRTDRWVLDSSADPNPKRVAQGWMRDMARGADDRFPDFAAWAAHPDRAGDGLRLADRPEDVRPLFIALAARLDTTPVPSTTPGVEVNGNVLRQALQNSLYSDSAFPGLARLIKAAQDPAAADDPARRPALPPQLTQPMSDEDAAITVGVICNDVRWTGSVPAYRRAVAADRAVHPLTAGLPANITPCSFWKAPAEKPTRLTDEGPSNILMVQSLRDPSTPYTSGLKMRAALGDKARLVTVDQGGHGLYLGNGNACTDTTVTRFLLTGERPEQDTTCAN</sequence>
<evidence type="ECO:0000256" key="1">
    <source>
        <dbReference type="ARBA" id="ARBA00010088"/>
    </source>
</evidence>
<evidence type="ECO:0000259" key="7">
    <source>
        <dbReference type="Pfam" id="PF08386"/>
    </source>
</evidence>
<dbReference type="InterPro" id="IPR006311">
    <property type="entry name" value="TAT_signal"/>
</dbReference>
<feature type="domain" description="Peptidase S33 tripeptidyl aminopeptidase-like C-terminal" evidence="7">
    <location>
        <begin position="413"/>
        <end position="504"/>
    </location>
</feature>
<accession>A0ABZ0LVU3</accession>
<dbReference type="RefSeq" id="WP_318105628.1">
    <property type="nucleotide sequence ID" value="NZ_CP137573.1"/>
</dbReference>
<dbReference type="InterPro" id="IPR013595">
    <property type="entry name" value="Pept_S33_TAP-like_C"/>
</dbReference>
<keyword evidence="3 8" id="KW-0378">Hydrolase</keyword>
<dbReference type="InterPro" id="IPR000073">
    <property type="entry name" value="AB_hydrolase_1"/>
</dbReference>
<dbReference type="PANTHER" id="PTHR43248">
    <property type="entry name" value="2-SUCCINYL-6-HYDROXY-2,4-CYCLOHEXADIENE-1-CARBOXYLATE SYNTHASE"/>
    <property type="match status" value="1"/>
</dbReference>
<feature type="signal peptide" evidence="5">
    <location>
        <begin position="1"/>
        <end position="29"/>
    </location>
</feature>
<dbReference type="InterPro" id="IPR029058">
    <property type="entry name" value="AB_hydrolase_fold"/>
</dbReference>
<comment type="similarity">
    <text evidence="1">Belongs to the peptidase S33 family.</text>
</comment>
<evidence type="ECO:0000259" key="6">
    <source>
        <dbReference type="Pfam" id="PF00561"/>
    </source>
</evidence>
<dbReference type="Pfam" id="PF00561">
    <property type="entry name" value="Abhydrolase_1"/>
    <property type="match status" value="1"/>
</dbReference>
<gene>
    <name evidence="8" type="ORF">R2D22_20425</name>
</gene>
<organism evidence="8 9">
    <name type="scientific">Streptomyces solicathayae</name>
    <dbReference type="NCBI Taxonomy" id="3081768"/>
    <lineage>
        <taxon>Bacteria</taxon>
        <taxon>Bacillati</taxon>
        <taxon>Actinomycetota</taxon>
        <taxon>Actinomycetes</taxon>
        <taxon>Kitasatosporales</taxon>
        <taxon>Streptomycetaceae</taxon>
        <taxon>Streptomyces</taxon>
    </lineage>
</organism>
<dbReference type="EMBL" id="CP137573">
    <property type="protein sequence ID" value="WOX23619.1"/>
    <property type="molecule type" value="Genomic_DNA"/>
</dbReference>
<feature type="region of interest" description="Disordered" evidence="4">
    <location>
        <begin position="344"/>
        <end position="365"/>
    </location>
</feature>
<keyword evidence="2 5" id="KW-0732">Signal</keyword>
<evidence type="ECO:0000313" key="8">
    <source>
        <dbReference type="EMBL" id="WOX23619.1"/>
    </source>
</evidence>
<protein>
    <submittedName>
        <fullName evidence="8">Alpha/beta hydrolase</fullName>
    </submittedName>
</protein>
<dbReference type="SUPFAM" id="SSF53474">
    <property type="entry name" value="alpha/beta-Hydrolases"/>
    <property type="match status" value="1"/>
</dbReference>
<evidence type="ECO:0000313" key="9">
    <source>
        <dbReference type="Proteomes" id="UP001301731"/>
    </source>
</evidence>
<dbReference type="PROSITE" id="PS51318">
    <property type="entry name" value="TAT"/>
    <property type="match status" value="1"/>
</dbReference>
<dbReference type="PANTHER" id="PTHR43248:SF29">
    <property type="entry name" value="TRIPEPTIDYL AMINOPEPTIDASE"/>
    <property type="match status" value="1"/>
</dbReference>
<dbReference type="InterPro" id="IPR051601">
    <property type="entry name" value="Serine_prot/Carboxylest_S33"/>
</dbReference>
<evidence type="ECO:0000256" key="4">
    <source>
        <dbReference type="SAM" id="MobiDB-lite"/>
    </source>
</evidence>
<evidence type="ECO:0000256" key="2">
    <source>
        <dbReference type="ARBA" id="ARBA00022729"/>
    </source>
</evidence>
<dbReference type="GO" id="GO:0016787">
    <property type="term" value="F:hydrolase activity"/>
    <property type="evidence" value="ECO:0007669"/>
    <property type="project" value="UniProtKB-KW"/>
</dbReference>
<reference evidence="8 9" key="1">
    <citation type="submission" date="2023-10" db="EMBL/GenBank/DDBJ databases">
        <title>The genome sequence of Streptomyces sp. HUAS YS2.</title>
        <authorList>
            <person name="Mo P."/>
        </authorList>
    </citation>
    <scope>NUCLEOTIDE SEQUENCE [LARGE SCALE GENOMIC DNA]</scope>
    <source>
        <strain evidence="8 9">HUAS YS2</strain>
    </source>
</reference>
<dbReference type="Gene3D" id="3.40.50.1820">
    <property type="entry name" value="alpha/beta hydrolase"/>
    <property type="match status" value="1"/>
</dbReference>
<feature type="domain" description="AB hydrolase-1" evidence="6">
    <location>
        <begin position="91"/>
        <end position="272"/>
    </location>
</feature>
<dbReference type="Pfam" id="PF08386">
    <property type="entry name" value="Abhydrolase_4"/>
    <property type="match status" value="1"/>
</dbReference>
<dbReference type="Proteomes" id="UP001301731">
    <property type="component" value="Chromosome"/>
</dbReference>
<proteinExistence type="inferred from homology"/>
<feature type="chain" id="PRO_5045820090" evidence="5">
    <location>
        <begin position="30"/>
        <end position="506"/>
    </location>
</feature>
<evidence type="ECO:0000256" key="5">
    <source>
        <dbReference type="SAM" id="SignalP"/>
    </source>
</evidence>
<name>A0ABZ0LVU3_9ACTN</name>
<evidence type="ECO:0000256" key="3">
    <source>
        <dbReference type="ARBA" id="ARBA00022801"/>
    </source>
</evidence>
<keyword evidence="9" id="KW-1185">Reference proteome</keyword>